<evidence type="ECO:0000256" key="2">
    <source>
        <dbReference type="SAM" id="SignalP"/>
    </source>
</evidence>
<accession>A0A6A5UM74</accession>
<keyword evidence="1" id="KW-0812">Transmembrane</keyword>
<keyword evidence="2" id="KW-0732">Signal</keyword>
<evidence type="ECO:0000256" key="1">
    <source>
        <dbReference type="SAM" id="Phobius"/>
    </source>
</evidence>
<keyword evidence="4" id="KW-1185">Reference proteome</keyword>
<sequence length="212" mass="23693">MKRHCFFLAIILPLSWISNPQARKYYHTSNSSKSSHYYTNPVDLIIIICIDRSFHENEVPRYTPQRTSQPLRKPFYKGTLSLTAPSATISSITFTSIIRDTATSATINRPPAATTTIVEKLPPNVGPIPLAAFIPLVFFAPFFIGFTIWVLHTCTIKRCKDKQRARREATSKDPAASVSRDVEMQIASFVNAPPLARSRIRKEKGKSGLGAV</sequence>
<dbReference type="AlphaFoldDB" id="A0A6A5UM74"/>
<keyword evidence="1" id="KW-0472">Membrane</keyword>
<dbReference type="OrthoDB" id="3794851at2759"/>
<organism evidence="3 4">
    <name type="scientific">Bimuria novae-zelandiae CBS 107.79</name>
    <dbReference type="NCBI Taxonomy" id="1447943"/>
    <lineage>
        <taxon>Eukaryota</taxon>
        <taxon>Fungi</taxon>
        <taxon>Dikarya</taxon>
        <taxon>Ascomycota</taxon>
        <taxon>Pezizomycotina</taxon>
        <taxon>Dothideomycetes</taxon>
        <taxon>Pleosporomycetidae</taxon>
        <taxon>Pleosporales</taxon>
        <taxon>Massarineae</taxon>
        <taxon>Didymosphaeriaceae</taxon>
        <taxon>Bimuria</taxon>
    </lineage>
</organism>
<keyword evidence="1" id="KW-1133">Transmembrane helix</keyword>
<reference evidence="3" key="1">
    <citation type="journal article" date="2020" name="Stud. Mycol.">
        <title>101 Dothideomycetes genomes: a test case for predicting lifestyles and emergence of pathogens.</title>
        <authorList>
            <person name="Haridas S."/>
            <person name="Albert R."/>
            <person name="Binder M."/>
            <person name="Bloem J."/>
            <person name="Labutti K."/>
            <person name="Salamov A."/>
            <person name="Andreopoulos B."/>
            <person name="Baker S."/>
            <person name="Barry K."/>
            <person name="Bills G."/>
            <person name="Bluhm B."/>
            <person name="Cannon C."/>
            <person name="Castanera R."/>
            <person name="Culley D."/>
            <person name="Daum C."/>
            <person name="Ezra D."/>
            <person name="Gonzalez J."/>
            <person name="Henrissat B."/>
            <person name="Kuo A."/>
            <person name="Liang C."/>
            <person name="Lipzen A."/>
            <person name="Lutzoni F."/>
            <person name="Magnuson J."/>
            <person name="Mondo S."/>
            <person name="Nolan M."/>
            <person name="Ohm R."/>
            <person name="Pangilinan J."/>
            <person name="Park H.-J."/>
            <person name="Ramirez L."/>
            <person name="Alfaro M."/>
            <person name="Sun H."/>
            <person name="Tritt A."/>
            <person name="Yoshinaga Y."/>
            <person name="Zwiers L.-H."/>
            <person name="Turgeon B."/>
            <person name="Goodwin S."/>
            <person name="Spatafora J."/>
            <person name="Crous P."/>
            <person name="Grigoriev I."/>
        </authorList>
    </citation>
    <scope>NUCLEOTIDE SEQUENCE</scope>
    <source>
        <strain evidence="3">CBS 107.79</strain>
    </source>
</reference>
<protein>
    <submittedName>
        <fullName evidence="3">Uncharacterized protein</fullName>
    </submittedName>
</protein>
<proteinExistence type="predicted"/>
<dbReference type="Proteomes" id="UP000800036">
    <property type="component" value="Unassembled WGS sequence"/>
</dbReference>
<dbReference type="EMBL" id="ML976755">
    <property type="protein sequence ID" value="KAF1965818.1"/>
    <property type="molecule type" value="Genomic_DNA"/>
</dbReference>
<evidence type="ECO:0000313" key="3">
    <source>
        <dbReference type="EMBL" id="KAF1965818.1"/>
    </source>
</evidence>
<evidence type="ECO:0000313" key="4">
    <source>
        <dbReference type="Proteomes" id="UP000800036"/>
    </source>
</evidence>
<name>A0A6A5UM74_9PLEO</name>
<feature type="signal peptide" evidence="2">
    <location>
        <begin position="1"/>
        <end position="22"/>
    </location>
</feature>
<gene>
    <name evidence="3" type="ORF">BU23DRAFT_574572</name>
</gene>
<feature type="chain" id="PRO_5025542799" evidence="2">
    <location>
        <begin position="23"/>
        <end position="212"/>
    </location>
</feature>
<feature type="transmembrane region" description="Helical" evidence="1">
    <location>
        <begin position="130"/>
        <end position="151"/>
    </location>
</feature>